<gene>
    <name evidence="1" type="ORF">PMALA_057000</name>
</gene>
<organism evidence="1 2">
    <name type="scientific">Plasmodium malariae</name>
    <dbReference type="NCBI Taxonomy" id="5858"/>
    <lineage>
        <taxon>Eukaryota</taxon>
        <taxon>Sar</taxon>
        <taxon>Alveolata</taxon>
        <taxon>Apicomplexa</taxon>
        <taxon>Aconoidasida</taxon>
        <taxon>Haemosporida</taxon>
        <taxon>Plasmodiidae</taxon>
        <taxon>Plasmodium</taxon>
        <taxon>Plasmodium (Plasmodium)</taxon>
    </lineage>
</organism>
<protein>
    <submittedName>
        <fullName evidence="1">STP1 protein</fullName>
    </submittedName>
</protein>
<dbReference type="Proteomes" id="UP000078597">
    <property type="component" value="Unassembled WGS sequence"/>
</dbReference>
<sequence>MLPQSEIQYPDYIETEETIKSDTVLLSPERLIPDSTFTSYTILKITVKALKREKDRHKTIIEVHMEALKQYKNEEWIFHKVEFLEVYLVEFIKEKHITYPDLNNNEQIVENIKSSSDMKKQKILWNKWENESNNDEISSINTEELKFKESSEELYKYIKKKLVVKLFILVLMEVLKERKKEEYIENRKSYFDHYINESNKKNKENHDYVDENYVRKEIEAWTREDNTFVNSVDSENKIDKRDQLIEK</sequence>
<name>A0A1A8WV48_PLAMA</name>
<evidence type="ECO:0000313" key="1">
    <source>
        <dbReference type="EMBL" id="SBS96802.1"/>
    </source>
</evidence>
<evidence type="ECO:0000313" key="2">
    <source>
        <dbReference type="Proteomes" id="UP000078597"/>
    </source>
</evidence>
<proteinExistence type="predicted"/>
<reference evidence="2" key="1">
    <citation type="submission" date="2016-05" db="EMBL/GenBank/DDBJ databases">
        <authorList>
            <person name="Naeem Raeece"/>
        </authorList>
    </citation>
    <scope>NUCLEOTIDE SEQUENCE [LARGE SCALE GENOMIC DNA]</scope>
</reference>
<dbReference type="EMBL" id="FLQW01004345">
    <property type="protein sequence ID" value="SBS96802.1"/>
    <property type="molecule type" value="Genomic_DNA"/>
</dbReference>
<accession>A0A1A8WV48</accession>
<dbReference type="AlphaFoldDB" id="A0A1A8WV48"/>